<evidence type="ECO:0000256" key="6">
    <source>
        <dbReference type="ARBA" id="ARBA00022759"/>
    </source>
</evidence>
<dbReference type="SMART" id="SM00358">
    <property type="entry name" value="DSRM"/>
    <property type="match status" value="1"/>
</dbReference>
<dbReference type="EMBL" id="DSFC01000113">
    <property type="protein sequence ID" value="HEV09148.1"/>
    <property type="molecule type" value="Genomic_DNA"/>
</dbReference>
<keyword evidence="9" id="KW-0819">tRNA processing</keyword>
<dbReference type="GO" id="GO:0006364">
    <property type="term" value="P:rRNA processing"/>
    <property type="evidence" value="ECO:0007669"/>
    <property type="project" value="UniProtKB-UniRule"/>
</dbReference>
<keyword evidence="9" id="KW-0963">Cytoplasm</keyword>
<reference evidence="12" key="1">
    <citation type="journal article" date="2020" name="mSystems">
        <title>Genome- and Community-Level Interaction Insights into Carbon Utilization and Element Cycling Functions of Hydrothermarchaeota in Hydrothermal Sediment.</title>
        <authorList>
            <person name="Zhou Z."/>
            <person name="Liu Y."/>
            <person name="Xu W."/>
            <person name="Pan J."/>
            <person name="Luo Z.H."/>
            <person name="Li M."/>
        </authorList>
    </citation>
    <scope>NUCLEOTIDE SEQUENCE [LARGE SCALE GENOMIC DNA]</scope>
    <source>
        <strain evidence="12">SpSt-1257</strain>
    </source>
</reference>
<dbReference type="PROSITE" id="PS50137">
    <property type="entry name" value="DS_RBD"/>
    <property type="match status" value="1"/>
</dbReference>
<dbReference type="InterPro" id="IPR014720">
    <property type="entry name" value="dsRBD_dom"/>
</dbReference>
<evidence type="ECO:0000313" key="12">
    <source>
        <dbReference type="EMBL" id="HEV09148.1"/>
    </source>
</evidence>
<dbReference type="GO" id="GO:0008033">
    <property type="term" value="P:tRNA processing"/>
    <property type="evidence" value="ECO:0007669"/>
    <property type="project" value="UniProtKB-KW"/>
</dbReference>
<feature type="binding site" evidence="9">
    <location>
        <position position="53"/>
    </location>
    <ligand>
        <name>Mg(2+)</name>
        <dbReference type="ChEBI" id="CHEBI:18420"/>
    </ligand>
</feature>
<comment type="subcellular location">
    <subcellularLocation>
        <location evidence="9">Cytoplasm</location>
    </subcellularLocation>
</comment>
<comment type="caution">
    <text evidence="12">The sequence shown here is derived from an EMBL/GenBank/DDBJ whole genome shotgun (WGS) entry which is preliminary data.</text>
</comment>
<evidence type="ECO:0000259" key="11">
    <source>
        <dbReference type="PROSITE" id="PS50142"/>
    </source>
</evidence>
<dbReference type="GO" id="GO:0004525">
    <property type="term" value="F:ribonuclease III activity"/>
    <property type="evidence" value="ECO:0007669"/>
    <property type="project" value="UniProtKB-UniRule"/>
</dbReference>
<dbReference type="AlphaFoldDB" id="A0A831YDA8"/>
<evidence type="ECO:0000256" key="7">
    <source>
        <dbReference type="ARBA" id="ARBA00022801"/>
    </source>
</evidence>
<dbReference type="NCBIfam" id="TIGR02191">
    <property type="entry name" value="RNaseIII"/>
    <property type="match status" value="1"/>
</dbReference>
<dbReference type="GO" id="GO:0006397">
    <property type="term" value="P:mRNA processing"/>
    <property type="evidence" value="ECO:0007669"/>
    <property type="project" value="UniProtKB-UniRule"/>
</dbReference>
<protein>
    <recommendedName>
        <fullName evidence="9">Ribonuclease 3</fullName>
        <ecNumber evidence="9">3.1.26.3</ecNumber>
    </recommendedName>
    <alternativeName>
        <fullName evidence="9">Ribonuclease III</fullName>
        <shortName evidence="9">RNase III</shortName>
    </alternativeName>
</protein>
<sequence length="238" mass="27294">MKIEIQEFNDRVESLENILGYQFKDKSLLLAAITHRSFVAEYPKKLRDYEVLEFLGDSVVSLIVSEILIKQFPDAREGDLSQLRSAIVSEAYLSKLAKSLKVSDFVLISRGEKSQKGEERDSLLCDVFEAIFGAVYVDADYKIDVPREIFNKLFKDRVLEDIKTENIPRDYKSLLQMETQRLYGKIPTYKLIHSEGPEHDKVFVVECEIEQIKTTGKGKSKKEAETAAAKEAFKKIKE</sequence>
<keyword evidence="7 9" id="KW-0378">Hydrolase</keyword>
<accession>A0A831YDA8</accession>
<feature type="binding site" evidence="9">
    <location>
        <position position="126"/>
    </location>
    <ligand>
        <name>Mg(2+)</name>
        <dbReference type="ChEBI" id="CHEBI:18420"/>
    </ligand>
</feature>
<dbReference type="PANTHER" id="PTHR11207:SF0">
    <property type="entry name" value="RIBONUCLEASE 3"/>
    <property type="match status" value="1"/>
</dbReference>
<comment type="catalytic activity">
    <reaction evidence="1 9">
        <text>Endonucleolytic cleavage to 5'-phosphomonoester.</text>
        <dbReference type="EC" id="3.1.26.3"/>
    </reaction>
</comment>
<evidence type="ECO:0000256" key="5">
    <source>
        <dbReference type="ARBA" id="ARBA00022722"/>
    </source>
</evidence>
<dbReference type="Pfam" id="PF00035">
    <property type="entry name" value="dsrm"/>
    <property type="match status" value="1"/>
</dbReference>
<evidence type="ECO:0000256" key="4">
    <source>
        <dbReference type="ARBA" id="ARBA00022664"/>
    </source>
</evidence>
<keyword evidence="9" id="KW-0699">rRNA-binding</keyword>
<dbReference type="InterPro" id="IPR011907">
    <property type="entry name" value="RNase_III"/>
</dbReference>
<dbReference type="SUPFAM" id="SSF69065">
    <property type="entry name" value="RNase III domain-like"/>
    <property type="match status" value="1"/>
</dbReference>
<comment type="cofactor">
    <cofactor evidence="9">
        <name>Mg(2+)</name>
        <dbReference type="ChEBI" id="CHEBI:18420"/>
    </cofactor>
</comment>
<evidence type="ECO:0000256" key="3">
    <source>
        <dbReference type="ARBA" id="ARBA00022552"/>
    </source>
</evidence>
<dbReference type="Pfam" id="PF14622">
    <property type="entry name" value="Ribonucleas_3_3"/>
    <property type="match status" value="1"/>
</dbReference>
<dbReference type="GO" id="GO:0019843">
    <property type="term" value="F:rRNA binding"/>
    <property type="evidence" value="ECO:0007669"/>
    <property type="project" value="UniProtKB-KW"/>
</dbReference>
<keyword evidence="9" id="KW-0479">Metal-binding</keyword>
<evidence type="ECO:0000256" key="2">
    <source>
        <dbReference type="ARBA" id="ARBA00010183"/>
    </source>
</evidence>
<dbReference type="EC" id="3.1.26.3" evidence="9"/>
<dbReference type="SUPFAM" id="SSF54768">
    <property type="entry name" value="dsRNA-binding domain-like"/>
    <property type="match status" value="1"/>
</dbReference>
<evidence type="ECO:0000256" key="1">
    <source>
        <dbReference type="ARBA" id="ARBA00000109"/>
    </source>
</evidence>
<dbReference type="HAMAP" id="MF_00104">
    <property type="entry name" value="RNase_III"/>
    <property type="match status" value="1"/>
</dbReference>
<dbReference type="CDD" id="cd00593">
    <property type="entry name" value="RIBOc"/>
    <property type="match status" value="1"/>
</dbReference>
<feature type="active site" evidence="9">
    <location>
        <position position="57"/>
    </location>
</feature>
<feature type="domain" description="RNase III" evidence="11">
    <location>
        <begin position="12"/>
        <end position="140"/>
    </location>
</feature>
<keyword evidence="8 9" id="KW-0694">RNA-binding</keyword>
<keyword evidence="3 9" id="KW-0698">rRNA processing</keyword>
<feature type="domain" description="DRBM" evidence="10">
    <location>
        <begin position="170"/>
        <end position="238"/>
    </location>
</feature>
<dbReference type="GO" id="GO:0003725">
    <property type="term" value="F:double-stranded RNA binding"/>
    <property type="evidence" value="ECO:0007669"/>
    <property type="project" value="TreeGrafter"/>
</dbReference>
<feature type="active site" evidence="9">
    <location>
        <position position="129"/>
    </location>
</feature>
<dbReference type="Gene3D" id="3.30.160.20">
    <property type="match status" value="1"/>
</dbReference>
<dbReference type="CDD" id="cd10845">
    <property type="entry name" value="DSRM_RNAse_III_family"/>
    <property type="match status" value="1"/>
</dbReference>
<name>A0A831YDA8_9AQUI</name>
<dbReference type="PROSITE" id="PS50142">
    <property type="entry name" value="RNASE_3_2"/>
    <property type="match status" value="1"/>
</dbReference>
<comment type="similarity">
    <text evidence="2">Belongs to the ribonuclease III family.</text>
</comment>
<keyword evidence="6 9" id="KW-0255">Endonuclease</keyword>
<keyword evidence="9" id="KW-0460">Magnesium</keyword>
<evidence type="ECO:0000259" key="10">
    <source>
        <dbReference type="PROSITE" id="PS50137"/>
    </source>
</evidence>
<feature type="binding site" evidence="9">
    <location>
        <position position="129"/>
    </location>
    <ligand>
        <name>Mg(2+)</name>
        <dbReference type="ChEBI" id="CHEBI:18420"/>
    </ligand>
</feature>
<evidence type="ECO:0000256" key="8">
    <source>
        <dbReference type="ARBA" id="ARBA00022884"/>
    </source>
</evidence>
<dbReference type="PANTHER" id="PTHR11207">
    <property type="entry name" value="RIBONUCLEASE III"/>
    <property type="match status" value="1"/>
</dbReference>
<organism evidence="12">
    <name type="scientific">Sulfurihydrogenibium azorense</name>
    <dbReference type="NCBI Taxonomy" id="309806"/>
    <lineage>
        <taxon>Bacteria</taxon>
        <taxon>Pseudomonadati</taxon>
        <taxon>Aquificota</taxon>
        <taxon>Aquificia</taxon>
        <taxon>Aquificales</taxon>
        <taxon>Hydrogenothermaceae</taxon>
        <taxon>Sulfurihydrogenibium</taxon>
    </lineage>
</organism>
<proteinExistence type="inferred from homology"/>
<dbReference type="GO" id="GO:0005737">
    <property type="term" value="C:cytoplasm"/>
    <property type="evidence" value="ECO:0007669"/>
    <property type="project" value="UniProtKB-SubCell"/>
</dbReference>
<dbReference type="GO" id="GO:0046872">
    <property type="term" value="F:metal ion binding"/>
    <property type="evidence" value="ECO:0007669"/>
    <property type="project" value="UniProtKB-KW"/>
</dbReference>
<keyword evidence="5 9" id="KW-0540">Nuclease</keyword>
<dbReference type="FunFam" id="1.10.1520.10:FF:000001">
    <property type="entry name" value="Ribonuclease 3"/>
    <property type="match status" value="1"/>
</dbReference>
<dbReference type="Gene3D" id="1.10.1520.10">
    <property type="entry name" value="Ribonuclease III domain"/>
    <property type="match status" value="1"/>
</dbReference>
<dbReference type="Proteomes" id="UP000885621">
    <property type="component" value="Unassembled WGS sequence"/>
</dbReference>
<dbReference type="GO" id="GO:0010468">
    <property type="term" value="P:regulation of gene expression"/>
    <property type="evidence" value="ECO:0007669"/>
    <property type="project" value="TreeGrafter"/>
</dbReference>
<gene>
    <name evidence="9 12" type="primary">rnc</name>
    <name evidence="12" type="ORF">ENO34_01960</name>
</gene>
<comment type="subunit">
    <text evidence="9">Homodimer.</text>
</comment>
<dbReference type="InterPro" id="IPR036389">
    <property type="entry name" value="RNase_III_sf"/>
</dbReference>
<dbReference type="InterPro" id="IPR000999">
    <property type="entry name" value="RNase_III_dom"/>
</dbReference>
<keyword evidence="4 9" id="KW-0507">mRNA processing</keyword>
<dbReference type="SMART" id="SM00535">
    <property type="entry name" value="RIBOc"/>
    <property type="match status" value="1"/>
</dbReference>
<evidence type="ECO:0000256" key="9">
    <source>
        <dbReference type="HAMAP-Rule" id="MF_00104"/>
    </source>
</evidence>
<comment type="function">
    <text evidence="9">Digests double-stranded RNA. Involved in the processing of primary rRNA transcript to yield the immediate precursors to the large and small rRNAs (23S and 16S). Processes some mRNAs, and tRNAs when they are encoded in the rRNA operon. Processes pre-crRNA and tracrRNA of type II CRISPR loci if present in the organism.</text>
</comment>